<sequence length="136" mass="14110">MPNQTPTTPEGAPSQAPLKEAPTAQERDGGAQPPVLSYAPEAGFVFRCQPSSPAQAEAEQAGLTWNASQGVWSTQDPLKAVQLITYATPPLLDAMTVLFWDVLQDIDAVRRARGLKTAMPAGEAGGGPQGAPAGSN</sequence>
<evidence type="ECO:0000313" key="2">
    <source>
        <dbReference type="EMBL" id="QDH14038.1"/>
    </source>
</evidence>
<proteinExistence type="predicted"/>
<keyword evidence="3" id="KW-1185">Reference proteome</keyword>
<accession>A0A4Y6UBU5</accession>
<evidence type="ECO:0000256" key="1">
    <source>
        <dbReference type="SAM" id="MobiDB-lite"/>
    </source>
</evidence>
<dbReference type="RefSeq" id="WP_141443742.1">
    <property type="nucleotide sequence ID" value="NZ_CP038231.1"/>
</dbReference>
<name>A0A4Y6UBU5_9PROT</name>
<dbReference type="AlphaFoldDB" id="A0A4Y6UBU5"/>
<gene>
    <name evidence="2" type="ORF">E3E12_07435</name>
</gene>
<reference evidence="2 3" key="1">
    <citation type="submission" date="2019-03" db="EMBL/GenBank/DDBJ databases">
        <title>The complete genome sequence of Swingsia_sp. F3b2 LMG30590(T).</title>
        <authorList>
            <person name="Chua K.-O."/>
            <person name="Chan K.-G."/>
            <person name="See-Too W.-S."/>
        </authorList>
    </citation>
    <scope>NUCLEOTIDE SEQUENCE [LARGE SCALE GENOMIC DNA]</scope>
    <source>
        <strain evidence="2 3">F3b2</strain>
    </source>
</reference>
<organism evidence="2 3">
    <name type="scientific">Formicincola oecophyllae</name>
    <dbReference type="NCBI Taxonomy" id="2558361"/>
    <lineage>
        <taxon>Bacteria</taxon>
        <taxon>Pseudomonadati</taxon>
        <taxon>Pseudomonadota</taxon>
        <taxon>Alphaproteobacteria</taxon>
        <taxon>Acetobacterales</taxon>
        <taxon>Acetobacteraceae</taxon>
        <taxon>Formicincola</taxon>
    </lineage>
</organism>
<evidence type="ECO:0000313" key="3">
    <source>
        <dbReference type="Proteomes" id="UP000318709"/>
    </source>
</evidence>
<dbReference type="EMBL" id="CP038231">
    <property type="protein sequence ID" value="QDH14038.1"/>
    <property type="molecule type" value="Genomic_DNA"/>
</dbReference>
<dbReference type="Proteomes" id="UP000318709">
    <property type="component" value="Chromosome"/>
</dbReference>
<protein>
    <submittedName>
        <fullName evidence="2">Uncharacterized protein</fullName>
    </submittedName>
</protein>
<feature type="region of interest" description="Disordered" evidence="1">
    <location>
        <begin position="1"/>
        <end position="37"/>
    </location>
</feature>
<dbReference type="KEGG" id="swf:E3E12_07435"/>